<dbReference type="AlphaFoldDB" id="A0A7T8H0L3"/>
<sequence>MISEAIRDGVTIYDPERKTCLRTDWSKEGIGYYLSQKHCECDAQTPDCCNDGGELL</sequence>
<dbReference type="Proteomes" id="UP000595437">
    <property type="component" value="Chromosome 10"/>
</dbReference>
<organism evidence="1 2">
    <name type="scientific">Caligus rogercresseyi</name>
    <name type="common">Sea louse</name>
    <dbReference type="NCBI Taxonomy" id="217165"/>
    <lineage>
        <taxon>Eukaryota</taxon>
        <taxon>Metazoa</taxon>
        <taxon>Ecdysozoa</taxon>
        <taxon>Arthropoda</taxon>
        <taxon>Crustacea</taxon>
        <taxon>Multicrustacea</taxon>
        <taxon>Hexanauplia</taxon>
        <taxon>Copepoda</taxon>
        <taxon>Siphonostomatoida</taxon>
        <taxon>Caligidae</taxon>
        <taxon>Caligus</taxon>
    </lineage>
</organism>
<name>A0A7T8H0L3_CALRO</name>
<dbReference type="OrthoDB" id="5807442at2759"/>
<reference evidence="2" key="1">
    <citation type="submission" date="2021-01" db="EMBL/GenBank/DDBJ databases">
        <title>Caligus Genome Assembly.</title>
        <authorList>
            <person name="Gallardo-Escarate C."/>
        </authorList>
    </citation>
    <scope>NUCLEOTIDE SEQUENCE [LARGE SCALE GENOMIC DNA]</scope>
</reference>
<gene>
    <name evidence="1" type="ORF">FKW44_015594</name>
</gene>
<proteinExistence type="predicted"/>
<dbReference type="EMBL" id="CP045899">
    <property type="protein sequence ID" value="QQP41278.1"/>
    <property type="molecule type" value="Genomic_DNA"/>
</dbReference>
<keyword evidence="2" id="KW-1185">Reference proteome</keyword>
<evidence type="ECO:0000313" key="2">
    <source>
        <dbReference type="Proteomes" id="UP000595437"/>
    </source>
</evidence>
<accession>A0A7T8H0L3</accession>
<protein>
    <submittedName>
        <fullName evidence="1">Uncharacterized protein</fullName>
    </submittedName>
</protein>
<evidence type="ECO:0000313" key="1">
    <source>
        <dbReference type="EMBL" id="QQP41278.1"/>
    </source>
</evidence>